<evidence type="ECO:0000256" key="1">
    <source>
        <dbReference type="ARBA" id="ARBA00004123"/>
    </source>
</evidence>
<protein>
    <submittedName>
        <fullName evidence="8">Zn(2)-C6 fungal-type DNA-binding domain protein</fullName>
    </submittedName>
</protein>
<dbReference type="GO" id="GO:0045944">
    <property type="term" value="P:positive regulation of transcription by RNA polymerase II"/>
    <property type="evidence" value="ECO:0007669"/>
    <property type="project" value="TreeGrafter"/>
</dbReference>
<dbReference type="Proteomes" id="UP001174694">
    <property type="component" value="Unassembled WGS sequence"/>
</dbReference>
<dbReference type="InterPro" id="IPR001138">
    <property type="entry name" value="Zn2Cys6_DnaBD"/>
</dbReference>
<dbReference type="AlphaFoldDB" id="A0AA38VL32"/>
<dbReference type="PANTHER" id="PTHR37534">
    <property type="entry name" value="TRANSCRIPTIONAL ACTIVATOR PROTEIN UGA3"/>
    <property type="match status" value="1"/>
</dbReference>
<dbReference type="GO" id="GO:0000981">
    <property type="term" value="F:DNA-binding transcription factor activity, RNA polymerase II-specific"/>
    <property type="evidence" value="ECO:0007669"/>
    <property type="project" value="InterPro"/>
</dbReference>
<gene>
    <name evidence="8" type="ORF">NKR23_g4131</name>
</gene>
<comment type="caution">
    <text evidence="8">The sequence shown here is derived from an EMBL/GenBank/DDBJ whole genome shotgun (WGS) entry which is preliminary data.</text>
</comment>
<keyword evidence="4 8" id="KW-0238">DNA-binding</keyword>
<sequence length="492" mass="55630">MDQRIPRIDRSNEDGGCWTCLRWKRTCDGTVPICKNCRESGLKCRGFAVRLQWPSNVASTAKSKTRRGKRTARCPSPAQRVLGVESSPSEQRPGLSVGLSSLALPHEDSFFMQHFLRNFARVALAIDYNNNGYRSLLPMAMTESGLMSALLAVAASHYGRWQRTTETASRRYRRHALEALQTRFSQPDLIQSPVTLACMLALVTYEVFSGSSRWRGHHEAIRGWVRARGDCSNLDPFLKAWICLIDTQSALNIGVPAMPEIRQWLADEQMPAGTEDSIDALFGCSSKLPQLMWEASQLYAASKDGQTPWELVCDRVDRLQEQIYSTRLSMDSNPRVHILCQQTAESLFTTVDLDEDELRRRMIATAEIFRHACHIYVYRLVHPPSEGLSPPMMDSLQTALELLTLVPDALGPGANLGWCLVVLGAEVDLNDQRDYIRLRWPHLDLLGIDNYKNAQMIVEEVWNQRDRVNHGGAIPGRWQEVMQHLGQTQILI</sequence>
<dbReference type="GO" id="GO:0005634">
    <property type="term" value="C:nucleus"/>
    <property type="evidence" value="ECO:0007669"/>
    <property type="project" value="UniProtKB-SubCell"/>
</dbReference>
<dbReference type="PANTHER" id="PTHR37534:SF49">
    <property type="entry name" value="LYSINE BIOSYNTHESIS REGULATORY PROTEIN LYS14"/>
    <property type="match status" value="1"/>
</dbReference>
<dbReference type="Pfam" id="PF00172">
    <property type="entry name" value="Zn_clus"/>
    <property type="match status" value="1"/>
</dbReference>
<keyword evidence="5" id="KW-0804">Transcription</keyword>
<proteinExistence type="predicted"/>
<dbReference type="SUPFAM" id="SSF57701">
    <property type="entry name" value="Zn2/Cys6 DNA-binding domain"/>
    <property type="match status" value="1"/>
</dbReference>
<evidence type="ECO:0000256" key="6">
    <source>
        <dbReference type="ARBA" id="ARBA00023242"/>
    </source>
</evidence>
<reference evidence="8" key="1">
    <citation type="submission" date="2022-07" db="EMBL/GenBank/DDBJ databases">
        <title>Fungi with potential for degradation of polypropylene.</title>
        <authorList>
            <person name="Gostincar C."/>
        </authorList>
    </citation>
    <scope>NUCLEOTIDE SEQUENCE</scope>
    <source>
        <strain evidence="8">EXF-13308</strain>
    </source>
</reference>
<dbReference type="EMBL" id="JANBVO010000009">
    <property type="protein sequence ID" value="KAJ9149909.1"/>
    <property type="molecule type" value="Genomic_DNA"/>
</dbReference>
<dbReference type="GO" id="GO:0008270">
    <property type="term" value="F:zinc ion binding"/>
    <property type="evidence" value="ECO:0007669"/>
    <property type="project" value="InterPro"/>
</dbReference>
<dbReference type="InterPro" id="IPR021858">
    <property type="entry name" value="Fun_TF"/>
</dbReference>
<dbReference type="SMART" id="SM00066">
    <property type="entry name" value="GAL4"/>
    <property type="match status" value="1"/>
</dbReference>
<keyword evidence="6" id="KW-0539">Nucleus</keyword>
<evidence type="ECO:0000256" key="4">
    <source>
        <dbReference type="ARBA" id="ARBA00023125"/>
    </source>
</evidence>
<keyword evidence="3" id="KW-0805">Transcription regulation</keyword>
<comment type="subcellular location">
    <subcellularLocation>
        <location evidence="1">Nucleus</location>
    </subcellularLocation>
</comment>
<name>A0AA38VL32_9PEZI</name>
<evidence type="ECO:0000256" key="2">
    <source>
        <dbReference type="ARBA" id="ARBA00022833"/>
    </source>
</evidence>
<dbReference type="CDD" id="cd00067">
    <property type="entry name" value="GAL4"/>
    <property type="match status" value="1"/>
</dbReference>
<evidence type="ECO:0000313" key="9">
    <source>
        <dbReference type="Proteomes" id="UP001174694"/>
    </source>
</evidence>
<organism evidence="8 9">
    <name type="scientific">Pleurostoma richardsiae</name>
    <dbReference type="NCBI Taxonomy" id="41990"/>
    <lineage>
        <taxon>Eukaryota</taxon>
        <taxon>Fungi</taxon>
        <taxon>Dikarya</taxon>
        <taxon>Ascomycota</taxon>
        <taxon>Pezizomycotina</taxon>
        <taxon>Sordariomycetes</taxon>
        <taxon>Sordariomycetidae</taxon>
        <taxon>Calosphaeriales</taxon>
        <taxon>Pleurostomataceae</taxon>
        <taxon>Pleurostoma</taxon>
    </lineage>
</organism>
<evidence type="ECO:0000313" key="8">
    <source>
        <dbReference type="EMBL" id="KAJ9149909.1"/>
    </source>
</evidence>
<accession>A0AA38VL32</accession>
<evidence type="ECO:0000256" key="5">
    <source>
        <dbReference type="ARBA" id="ARBA00023163"/>
    </source>
</evidence>
<evidence type="ECO:0000256" key="3">
    <source>
        <dbReference type="ARBA" id="ARBA00023015"/>
    </source>
</evidence>
<dbReference type="PROSITE" id="PS50048">
    <property type="entry name" value="ZN2_CY6_FUNGAL_2"/>
    <property type="match status" value="1"/>
</dbReference>
<dbReference type="GO" id="GO:0000976">
    <property type="term" value="F:transcription cis-regulatory region binding"/>
    <property type="evidence" value="ECO:0007669"/>
    <property type="project" value="TreeGrafter"/>
</dbReference>
<keyword evidence="2" id="KW-0862">Zinc</keyword>
<dbReference type="InterPro" id="IPR036864">
    <property type="entry name" value="Zn2-C6_fun-type_DNA-bd_sf"/>
</dbReference>
<keyword evidence="9" id="KW-1185">Reference proteome</keyword>
<evidence type="ECO:0000259" key="7">
    <source>
        <dbReference type="PROSITE" id="PS50048"/>
    </source>
</evidence>
<feature type="domain" description="Zn(2)-C6 fungal-type" evidence="7">
    <location>
        <begin position="16"/>
        <end position="44"/>
    </location>
</feature>
<dbReference type="Pfam" id="PF11951">
    <property type="entry name" value="Fungal_trans_2"/>
    <property type="match status" value="1"/>
</dbReference>